<evidence type="ECO:0000313" key="14">
    <source>
        <dbReference type="Proteomes" id="UP000695007"/>
    </source>
</evidence>
<evidence type="ECO:0000313" key="15">
    <source>
        <dbReference type="RefSeq" id="XP_011499297.1"/>
    </source>
</evidence>
<dbReference type="GeneID" id="105363324"/>
<dbReference type="Proteomes" id="UP000695007">
    <property type="component" value="Unplaced"/>
</dbReference>
<comment type="subcellular location">
    <subcellularLocation>
        <location evidence="2">Cytoplasm</location>
        <location evidence="2">Perinuclear region</location>
    </subcellularLocation>
    <subcellularLocation>
        <location evidence="1">Lysosome membrane</location>
        <topology evidence="1">Multi-pass membrane protein</topology>
    </subcellularLocation>
</comment>
<evidence type="ECO:0000256" key="4">
    <source>
        <dbReference type="ARBA" id="ARBA00022490"/>
    </source>
</evidence>
<evidence type="ECO:0000256" key="7">
    <source>
        <dbReference type="ARBA" id="ARBA00023136"/>
    </source>
</evidence>
<dbReference type="PANTHER" id="PTHR13551:SF1">
    <property type="entry name" value="MEMBRANE PROTEIN BRI3"/>
    <property type="match status" value="1"/>
</dbReference>
<dbReference type="RefSeq" id="XP_011499297.1">
    <property type="nucleotide sequence ID" value="XM_011500995.1"/>
</dbReference>
<evidence type="ECO:0000256" key="8">
    <source>
        <dbReference type="ARBA" id="ARBA00023228"/>
    </source>
</evidence>
<evidence type="ECO:0000256" key="9">
    <source>
        <dbReference type="ARBA" id="ARBA00035284"/>
    </source>
</evidence>
<feature type="compositionally biased region" description="Basic and acidic residues" evidence="12">
    <location>
        <begin position="1"/>
        <end position="15"/>
    </location>
</feature>
<evidence type="ECO:0000256" key="13">
    <source>
        <dbReference type="SAM" id="Phobius"/>
    </source>
</evidence>
<name>A0AAJ6YJL8_9HYME</name>
<evidence type="ECO:0000256" key="2">
    <source>
        <dbReference type="ARBA" id="ARBA00004556"/>
    </source>
</evidence>
<keyword evidence="4" id="KW-0963">Cytoplasm</keyword>
<gene>
    <name evidence="15" type="primary">LOC105363324</name>
</gene>
<dbReference type="GO" id="GO:0005765">
    <property type="term" value="C:lysosomal membrane"/>
    <property type="evidence" value="ECO:0007669"/>
    <property type="project" value="UniProtKB-SubCell"/>
</dbReference>
<dbReference type="KEGG" id="csol:105363324"/>
<dbReference type="AlphaFoldDB" id="A0AAJ6YJL8"/>
<dbReference type="Pfam" id="PF10164">
    <property type="entry name" value="BRI3"/>
    <property type="match status" value="1"/>
</dbReference>
<evidence type="ECO:0000256" key="10">
    <source>
        <dbReference type="ARBA" id="ARBA00035449"/>
    </source>
</evidence>
<feature type="transmembrane region" description="Helical" evidence="13">
    <location>
        <begin position="86"/>
        <end position="105"/>
    </location>
</feature>
<sequence length="118" mass="12900">MDKNLLLGQKEDKPPPYKPSSTAAQGSASWQPPPGYYPSSETQFSTYQPNSYGTIHTTRVIVPEIILVGACPACRVGVLEDDYSCLGILCAILFFPLGILCCLFLRNRRCSNCGAYFG</sequence>
<evidence type="ECO:0000256" key="6">
    <source>
        <dbReference type="ARBA" id="ARBA00022989"/>
    </source>
</evidence>
<evidence type="ECO:0000256" key="3">
    <source>
        <dbReference type="ARBA" id="ARBA00008090"/>
    </source>
</evidence>
<evidence type="ECO:0000256" key="1">
    <source>
        <dbReference type="ARBA" id="ARBA00004155"/>
    </source>
</evidence>
<feature type="compositionally biased region" description="Polar residues" evidence="12">
    <location>
        <begin position="19"/>
        <end position="30"/>
    </location>
</feature>
<comment type="similarity">
    <text evidence="3">Belongs to the BRI3 family.</text>
</comment>
<keyword evidence="6 13" id="KW-1133">Transmembrane helix</keyword>
<evidence type="ECO:0000256" key="12">
    <source>
        <dbReference type="SAM" id="MobiDB-lite"/>
    </source>
</evidence>
<dbReference type="PANTHER" id="PTHR13551">
    <property type="entry name" value="BRAIN PROTEIN I3"/>
    <property type="match status" value="1"/>
</dbReference>
<feature type="region of interest" description="Disordered" evidence="12">
    <location>
        <begin position="1"/>
        <end position="37"/>
    </location>
</feature>
<dbReference type="GO" id="GO:0048471">
    <property type="term" value="C:perinuclear region of cytoplasm"/>
    <property type="evidence" value="ECO:0007669"/>
    <property type="project" value="UniProtKB-SubCell"/>
</dbReference>
<protein>
    <recommendedName>
        <fullName evidence="9">Membrane protein BRI3</fullName>
    </recommendedName>
    <alternativeName>
        <fullName evidence="10">Brain protein I3</fullName>
    </alternativeName>
</protein>
<dbReference type="InterPro" id="IPR019317">
    <property type="entry name" value="BRI3"/>
</dbReference>
<evidence type="ECO:0000256" key="5">
    <source>
        <dbReference type="ARBA" id="ARBA00022692"/>
    </source>
</evidence>
<keyword evidence="5 13" id="KW-0812">Transmembrane</keyword>
<proteinExistence type="inferred from homology"/>
<keyword evidence="7 13" id="KW-0472">Membrane</keyword>
<organism evidence="14 15">
    <name type="scientific">Ceratosolen solmsi marchali</name>
    <dbReference type="NCBI Taxonomy" id="326594"/>
    <lineage>
        <taxon>Eukaryota</taxon>
        <taxon>Metazoa</taxon>
        <taxon>Ecdysozoa</taxon>
        <taxon>Arthropoda</taxon>
        <taxon>Hexapoda</taxon>
        <taxon>Insecta</taxon>
        <taxon>Pterygota</taxon>
        <taxon>Neoptera</taxon>
        <taxon>Endopterygota</taxon>
        <taxon>Hymenoptera</taxon>
        <taxon>Apocrita</taxon>
        <taxon>Proctotrupomorpha</taxon>
        <taxon>Chalcidoidea</taxon>
        <taxon>Agaonidae</taxon>
        <taxon>Agaoninae</taxon>
        <taxon>Ceratosolen</taxon>
    </lineage>
</organism>
<accession>A0AAJ6YJL8</accession>
<comment type="subunit">
    <text evidence="11">Interacts with BRI3BP. Interacts with MGAT1 and IFITM3.</text>
</comment>
<keyword evidence="8" id="KW-0458">Lysosome</keyword>
<evidence type="ECO:0000256" key="11">
    <source>
        <dbReference type="ARBA" id="ARBA00046593"/>
    </source>
</evidence>
<keyword evidence="14" id="KW-1185">Reference proteome</keyword>
<reference evidence="15" key="1">
    <citation type="submission" date="2025-08" db="UniProtKB">
        <authorList>
            <consortium name="RefSeq"/>
        </authorList>
    </citation>
    <scope>IDENTIFICATION</scope>
</reference>